<evidence type="ECO:0000313" key="2">
    <source>
        <dbReference type="EMBL" id="MFM9652230.1"/>
    </source>
</evidence>
<protein>
    <submittedName>
        <fullName evidence="2">Uncharacterized protein</fullName>
    </submittedName>
</protein>
<dbReference type="RefSeq" id="WP_369277292.1">
    <property type="nucleotide sequence ID" value="NZ_JBJVMW010000009.1"/>
</dbReference>
<dbReference type="EMBL" id="JBJVNE010000026">
    <property type="protein sequence ID" value="MFM9652230.1"/>
    <property type="molecule type" value="Genomic_DNA"/>
</dbReference>
<dbReference type="Proteomes" id="UP001631993">
    <property type="component" value="Unassembled WGS sequence"/>
</dbReference>
<sequence length="63" mass="6716">MIDCRAQTFERHLCGYGLVPDNLGGEKLVKHPWMNKPVGEAIGIAGPPNPASAQEAGLHPPMP</sequence>
<comment type="caution">
    <text evidence="2">The sequence shown here is derived from an EMBL/GenBank/DDBJ whole genome shotgun (WGS) entry which is preliminary data.</text>
</comment>
<proteinExistence type="predicted"/>
<organism evidence="2 3">
    <name type="scientific">Streptomyces galilaeus</name>
    <dbReference type="NCBI Taxonomy" id="33899"/>
    <lineage>
        <taxon>Bacteria</taxon>
        <taxon>Bacillati</taxon>
        <taxon>Actinomycetota</taxon>
        <taxon>Actinomycetes</taxon>
        <taxon>Kitasatosporales</taxon>
        <taxon>Streptomycetaceae</taxon>
        <taxon>Streptomyces</taxon>
    </lineage>
</organism>
<reference evidence="2 3" key="1">
    <citation type="submission" date="2024-12" db="EMBL/GenBank/DDBJ databases">
        <title>Forecasting of Potato common scab and diversities of Pathogenic streptomyces spp. in china.</title>
        <authorList>
            <person name="Handique U."/>
            <person name="Wu J."/>
        </authorList>
    </citation>
    <scope>NUCLEOTIDE SEQUENCE [LARGE SCALE GENOMIC DNA]</scope>
    <source>
        <strain evidence="2 3">ZRIMU1585</strain>
    </source>
</reference>
<evidence type="ECO:0000313" key="3">
    <source>
        <dbReference type="Proteomes" id="UP001631993"/>
    </source>
</evidence>
<gene>
    <name evidence="2" type="ORF">ACKI1S_39610</name>
</gene>
<evidence type="ECO:0000256" key="1">
    <source>
        <dbReference type="SAM" id="MobiDB-lite"/>
    </source>
</evidence>
<name>A0ABW9IX82_STRGJ</name>
<keyword evidence="3" id="KW-1185">Reference proteome</keyword>
<accession>A0ABW9IX82</accession>
<feature type="region of interest" description="Disordered" evidence="1">
    <location>
        <begin position="44"/>
        <end position="63"/>
    </location>
</feature>